<feature type="compositionally biased region" description="Acidic residues" evidence="1">
    <location>
        <begin position="86"/>
        <end position="103"/>
    </location>
</feature>
<dbReference type="EMBL" id="LGRX02033502">
    <property type="protein sequence ID" value="KAK3240982.1"/>
    <property type="molecule type" value="Genomic_DNA"/>
</dbReference>
<feature type="compositionally biased region" description="Basic and acidic residues" evidence="1">
    <location>
        <begin position="48"/>
        <end position="57"/>
    </location>
</feature>
<keyword evidence="3" id="KW-1185">Reference proteome</keyword>
<feature type="region of interest" description="Disordered" evidence="1">
    <location>
        <begin position="45"/>
        <end position="168"/>
    </location>
</feature>
<proteinExistence type="predicted"/>
<dbReference type="Proteomes" id="UP001190700">
    <property type="component" value="Unassembled WGS sequence"/>
</dbReference>
<evidence type="ECO:0000256" key="1">
    <source>
        <dbReference type="SAM" id="MobiDB-lite"/>
    </source>
</evidence>
<dbReference type="AlphaFoldDB" id="A0AAE0EUY3"/>
<reference evidence="2 3" key="1">
    <citation type="journal article" date="2015" name="Genome Biol. Evol.">
        <title>Comparative Genomics of a Bacterivorous Green Alga Reveals Evolutionary Causalities and Consequences of Phago-Mixotrophic Mode of Nutrition.</title>
        <authorList>
            <person name="Burns J.A."/>
            <person name="Paasch A."/>
            <person name="Narechania A."/>
            <person name="Kim E."/>
        </authorList>
    </citation>
    <scope>NUCLEOTIDE SEQUENCE [LARGE SCALE GENOMIC DNA]</scope>
    <source>
        <strain evidence="2 3">PLY_AMNH</strain>
    </source>
</reference>
<evidence type="ECO:0000313" key="2">
    <source>
        <dbReference type="EMBL" id="KAK3240982.1"/>
    </source>
</evidence>
<feature type="compositionally biased region" description="Basic and acidic residues" evidence="1">
    <location>
        <begin position="125"/>
        <end position="139"/>
    </location>
</feature>
<gene>
    <name evidence="2" type="ORF">CYMTET_49209</name>
</gene>
<feature type="compositionally biased region" description="Basic and acidic residues" evidence="1">
    <location>
        <begin position="67"/>
        <end position="85"/>
    </location>
</feature>
<evidence type="ECO:0000313" key="3">
    <source>
        <dbReference type="Proteomes" id="UP001190700"/>
    </source>
</evidence>
<protein>
    <submittedName>
        <fullName evidence="2">Uncharacterized protein</fullName>
    </submittedName>
</protein>
<name>A0AAE0EUY3_9CHLO</name>
<comment type="caution">
    <text evidence="2">The sequence shown here is derived from an EMBL/GenBank/DDBJ whole genome shotgun (WGS) entry which is preliminary data.</text>
</comment>
<feature type="compositionally biased region" description="Acidic residues" evidence="1">
    <location>
        <begin position="112"/>
        <end position="124"/>
    </location>
</feature>
<sequence>MEYNGSTETNPDIFWIFEIHKAYLRHANQEKLYPERMAGRKLAGLKLEPAEVSERYRGNPPVTDVRGCQKEDKHDSEVEEEKGNADDDDAADDDAADDLEAVEEPGAANEGEAVEEDEDEDEDEGEKKEEGGSKEEAPKKSSPLKFKKKKNASAAAKEDQRPAKKSRS</sequence>
<accession>A0AAE0EUY3</accession>
<organism evidence="2 3">
    <name type="scientific">Cymbomonas tetramitiformis</name>
    <dbReference type="NCBI Taxonomy" id="36881"/>
    <lineage>
        <taxon>Eukaryota</taxon>
        <taxon>Viridiplantae</taxon>
        <taxon>Chlorophyta</taxon>
        <taxon>Pyramimonadophyceae</taxon>
        <taxon>Pyramimonadales</taxon>
        <taxon>Pyramimonadaceae</taxon>
        <taxon>Cymbomonas</taxon>
    </lineage>
</organism>